<evidence type="ECO:0008006" key="6">
    <source>
        <dbReference type="Google" id="ProtNLM"/>
    </source>
</evidence>
<dbReference type="eggNOG" id="ENOG502S1VS">
    <property type="taxonomic scope" value="Eukaryota"/>
</dbReference>
<accession>J3L2M7</accession>
<dbReference type="Proteomes" id="UP000006038">
    <property type="component" value="Chromosome 1"/>
</dbReference>
<dbReference type="STRING" id="4533.J3L2M7"/>
<name>J3L2M7_ORYBR</name>
<feature type="region of interest" description="Disordered" evidence="3">
    <location>
        <begin position="97"/>
        <end position="161"/>
    </location>
</feature>
<dbReference type="EnsemblPlants" id="OB01G34830.1">
    <property type="protein sequence ID" value="OB01G34830.1"/>
    <property type="gene ID" value="OB01G34830"/>
</dbReference>
<sequence length="161" mass="17959">MAFLRKGKAEKMPGNRPLKFIMSGMPTDDATGQVRMEGDVSDKKEEKTQDQNEESGMPSPQEEEAAIKKKYGGILPKRTPHITKDHERAYFDSADWALGKQGGSHKPKGPLEALRPKLQPTHARARRTPYASADNDECMNLPSEDVNQNGDPVEDKNKEEV</sequence>
<reference evidence="4" key="1">
    <citation type="journal article" date="2013" name="Nat. Commun.">
        <title>Whole-genome sequencing of Oryza brachyantha reveals mechanisms underlying Oryza genome evolution.</title>
        <authorList>
            <person name="Chen J."/>
            <person name="Huang Q."/>
            <person name="Gao D."/>
            <person name="Wang J."/>
            <person name="Lang Y."/>
            <person name="Liu T."/>
            <person name="Li B."/>
            <person name="Bai Z."/>
            <person name="Luis Goicoechea J."/>
            <person name="Liang C."/>
            <person name="Chen C."/>
            <person name="Zhang W."/>
            <person name="Sun S."/>
            <person name="Liao Y."/>
            <person name="Zhang X."/>
            <person name="Yang L."/>
            <person name="Song C."/>
            <person name="Wang M."/>
            <person name="Shi J."/>
            <person name="Liu G."/>
            <person name="Liu J."/>
            <person name="Zhou H."/>
            <person name="Zhou W."/>
            <person name="Yu Q."/>
            <person name="An N."/>
            <person name="Chen Y."/>
            <person name="Cai Q."/>
            <person name="Wang B."/>
            <person name="Liu B."/>
            <person name="Min J."/>
            <person name="Huang Y."/>
            <person name="Wu H."/>
            <person name="Li Z."/>
            <person name="Zhang Y."/>
            <person name="Yin Y."/>
            <person name="Song W."/>
            <person name="Jiang J."/>
            <person name="Jackson S.A."/>
            <person name="Wing R.A."/>
            <person name="Wang J."/>
            <person name="Chen M."/>
        </authorList>
    </citation>
    <scope>NUCLEOTIDE SEQUENCE [LARGE SCALE GENOMIC DNA]</scope>
    <source>
        <strain evidence="4">cv. IRGC 101232</strain>
    </source>
</reference>
<dbReference type="PANTHER" id="PTHR10358">
    <property type="entry name" value="ENDOSULFINE"/>
    <property type="match status" value="1"/>
</dbReference>
<dbReference type="GO" id="GO:0004864">
    <property type="term" value="F:protein phosphatase inhibitor activity"/>
    <property type="evidence" value="ECO:0007669"/>
    <property type="project" value="TreeGrafter"/>
</dbReference>
<dbReference type="HOGENOM" id="CLU_094393_1_0_1"/>
<evidence type="ECO:0000313" key="4">
    <source>
        <dbReference type="EnsemblPlants" id="OB01G34830.1"/>
    </source>
</evidence>
<evidence type="ECO:0000313" key="5">
    <source>
        <dbReference type="Proteomes" id="UP000006038"/>
    </source>
</evidence>
<feature type="region of interest" description="Disordered" evidence="3">
    <location>
        <begin position="1"/>
        <end position="84"/>
    </location>
</feature>
<dbReference type="Pfam" id="PF04667">
    <property type="entry name" value="Endosulfine"/>
    <property type="match status" value="1"/>
</dbReference>
<protein>
    <recommendedName>
        <fullName evidence="6">Endosulphine</fullName>
    </recommendedName>
</protein>
<reference evidence="4" key="2">
    <citation type="submission" date="2013-04" db="UniProtKB">
        <authorList>
            <consortium name="EnsemblPlants"/>
        </authorList>
    </citation>
    <scope>IDENTIFICATION</scope>
</reference>
<evidence type="ECO:0000256" key="1">
    <source>
        <dbReference type="ARBA" id="ARBA00010520"/>
    </source>
</evidence>
<feature type="compositionally biased region" description="Basic and acidic residues" evidence="3">
    <location>
        <begin position="36"/>
        <end position="50"/>
    </location>
</feature>
<comment type="similarity">
    <text evidence="1 2">Belongs to the endosulfine family.</text>
</comment>
<dbReference type="PANTHER" id="PTHR10358:SF6">
    <property type="entry name" value="ENDOSULFINE, ISOFORM A"/>
    <property type="match status" value="1"/>
</dbReference>
<dbReference type="OMA" id="NEENQMP"/>
<dbReference type="InterPro" id="IPR006760">
    <property type="entry name" value="Endosulphine"/>
</dbReference>
<dbReference type="Gramene" id="OB01G34830.1">
    <property type="protein sequence ID" value="OB01G34830.1"/>
    <property type="gene ID" value="OB01G34830"/>
</dbReference>
<proteinExistence type="inferred from homology"/>
<organism evidence="4">
    <name type="scientific">Oryza brachyantha</name>
    <name type="common">malo sina</name>
    <dbReference type="NCBI Taxonomy" id="4533"/>
    <lineage>
        <taxon>Eukaryota</taxon>
        <taxon>Viridiplantae</taxon>
        <taxon>Streptophyta</taxon>
        <taxon>Embryophyta</taxon>
        <taxon>Tracheophyta</taxon>
        <taxon>Spermatophyta</taxon>
        <taxon>Magnoliopsida</taxon>
        <taxon>Liliopsida</taxon>
        <taxon>Poales</taxon>
        <taxon>Poaceae</taxon>
        <taxon>BOP clade</taxon>
        <taxon>Oryzoideae</taxon>
        <taxon>Oryzeae</taxon>
        <taxon>Oryzinae</taxon>
        <taxon>Oryza</taxon>
    </lineage>
</organism>
<evidence type="ECO:0000256" key="3">
    <source>
        <dbReference type="SAM" id="MobiDB-lite"/>
    </source>
</evidence>
<dbReference type="GO" id="GO:0005737">
    <property type="term" value="C:cytoplasm"/>
    <property type="evidence" value="ECO:0007669"/>
    <property type="project" value="TreeGrafter"/>
</dbReference>
<keyword evidence="5" id="KW-1185">Reference proteome</keyword>
<evidence type="ECO:0000256" key="2">
    <source>
        <dbReference type="RuleBase" id="RU363120"/>
    </source>
</evidence>
<dbReference type="AlphaFoldDB" id="J3L2M7"/>